<feature type="compositionally biased region" description="Basic and acidic residues" evidence="1">
    <location>
        <begin position="364"/>
        <end position="373"/>
    </location>
</feature>
<dbReference type="EMBL" id="MW256667">
    <property type="protein sequence ID" value="QWC36462.1"/>
    <property type="molecule type" value="Viral_cRNA"/>
</dbReference>
<sequence>MLRKLNNLFADETKDIVVYTDKPLSDEELEAKRAAENFKQLVVNNTRELTSPSEINKIDELYNSPEFKNHLFSLLADSPSLSTHDLTSAIRNRRAQEIYYHILKTGNPERAKRLNRDHVISKSFCDLLDHKLNSMEHSPIPAFLSEPNRQVLEHAQGSSIQNTLASIVSSDFKIDDFSEAPRGSEFPTMPVFELENITEENESSPEASPKVTGAKKKSVEFDPAQKSAYDYHTTFLENMACNFNEEKTLADRLLDTKSKGVTDLAFQVAVVQRLRELDQKVAVITANQGMISDQLGDLASSIAGLSKGDPLANKNWEAMFNMIRAINANMSSLHVSSIRHENKTPNPLANQETKMPVQPTTLGAKEDESKPEDTEASGIMSRAEFDTLDLDAKKGYIACFGRIFSDKAPVTRPKEDKMQVQMERKADHTAPKNTSYATTISTSAKVDSLEAAKQRLAMYADKGIVIEELFPLRDALRKFGTKYFAQLKSWVEGRPPTEMWSATLKILHTETANLPLNIKQVIISYTEKESLIALLDAILKLIS</sequence>
<dbReference type="Proteomes" id="UP001162095">
    <property type="component" value="Segment"/>
</dbReference>
<dbReference type="KEGG" id="vg:80543818"/>
<evidence type="ECO:0000256" key="1">
    <source>
        <dbReference type="SAM" id="MobiDB-lite"/>
    </source>
</evidence>
<accession>A0A8E8FTJ5</accession>
<dbReference type="GeneID" id="80543818"/>
<keyword evidence="3" id="KW-1185">Reference proteome</keyword>
<reference evidence="2" key="1">
    <citation type="submission" date="2020-11" db="EMBL/GenBank/DDBJ databases">
        <authorList>
            <person name="Huang H.-J."/>
            <person name="Li J.-M."/>
        </authorList>
    </citation>
    <scope>NUCLEOTIDE SEQUENCE</scope>
    <source>
        <strain evidence="2">CAU-Q1</strain>
    </source>
</reference>
<feature type="compositionally biased region" description="Polar residues" evidence="1">
    <location>
        <begin position="344"/>
        <end position="361"/>
    </location>
</feature>
<dbReference type="RefSeq" id="YP_010804976.1">
    <property type="nucleotide sequence ID" value="NC_077095.1"/>
</dbReference>
<feature type="region of interest" description="Disordered" evidence="1">
    <location>
        <begin position="341"/>
        <end position="377"/>
    </location>
</feature>
<name>A0A8E8FTJ5_9MONO</name>
<organism evidence="2 3">
    <name type="scientific">Bemisia tabaci arlivirus 2</name>
    <dbReference type="NCBI Taxonomy" id="2840018"/>
    <lineage>
        <taxon>Viruses</taxon>
        <taxon>Riboviria</taxon>
        <taxon>Orthornavirae</taxon>
        <taxon>Negarnaviricota</taxon>
        <taxon>Haploviricotina</taxon>
        <taxon>Monjiviricetes</taxon>
        <taxon>Mononegavirales</taxon>
        <taxon>Lispiviridae</taxon>
        <taxon>Aleybvirus</taxon>
        <taxon>Aleybvirus fuyangense</taxon>
    </lineage>
</organism>
<reference evidence="2" key="2">
    <citation type="journal article" date="2021" name="NPJ Biofilms Microbiomes">
        <title>Diversity and infectivity of the RNA virome among different cryptic species of an agriculturally important insect vector: whitefly Bemisia tabaci.</title>
        <authorList>
            <person name="Huang H.J."/>
            <person name="Ye Z.X."/>
            <person name="Wang X."/>
            <person name="Yan X.T."/>
            <person name="Zhang Y."/>
            <person name="He Y.J."/>
            <person name="Qi Y.H."/>
            <person name="Zhang X.D."/>
            <person name="Zhuo J.C."/>
            <person name="Lu G."/>
            <person name="Lu J.B."/>
            <person name="Mao Q.Z."/>
            <person name="Sun Z.T."/>
            <person name="Yan F."/>
            <person name="Chen J.P."/>
            <person name="Zhang C.X."/>
            <person name="Li J.M."/>
        </authorList>
    </citation>
    <scope>NUCLEOTIDE SEQUENCE</scope>
    <source>
        <strain evidence="2">CAU-Q1</strain>
    </source>
</reference>
<proteinExistence type="predicted"/>
<protein>
    <submittedName>
        <fullName evidence="2">ORF2</fullName>
    </submittedName>
</protein>
<evidence type="ECO:0000313" key="2">
    <source>
        <dbReference type="EMBL" id="QWC36462.1"/>
    </source>
</evidence>
<evidence type="ECO:0000313" key="3">
    <source>
        <dbReference type="Proteomes" id="UP001162095"/>
    </source>
</evidence>